<dbReference type="Proteomes" id="UP000013909">
    <property type="component" value="Unassembled WGS sequence"/>
</dbReference>
<dbReference type="EMBL" id="AQHR01000070">
    <property type="protein sequence ID" value="EON76950.1"/>
    <property type="molecule type" value="Genomic_DNA"/>
</dbReference>
<evidence type="ECO:0008006" key="3">
    <source>
        <dbReference type="Google" id="ProtNLM"/>
    </source>
</evidence>
<sequence length="286" mass="33302">MVFKGGTSLSKGWGIIERFSEDIDLALDRKFLGFTGEMSKNQVDKLRRVSHQYIREQFFPAIKMKFEEVGLEDVTFHLPESASSDKDPQTIEISYPSFLSQASDYIRPRVLIEIGSRSLHEPFSQRPIRSFVGDYFEGQAFADSATSIPCVNVERTFLEKLFLLHEEFQKPQPSIRTHRLSRHLYDIDKIMGSEYSEKSLRSPELYQEIVSHRSKLTRINGLDITKHAPRYLSFVPPEAILKAWGEDYKIMQEQMIYGKSLPFQELIEQLTQLQSQINRLDWEIDL</sequence>
<dbReference type="InterPro" id="IPR014942">
    <property type="entry name" value="AbiEii"/>
</dbReference>
<dbReference type="STRING" id="1232681.ADIS_2611"/>
<accession>R7ZS65</accession>
<evidence type="ECO:0000313" key="1">
    <source>
        <dbReference type="EMBL" id="EON76950.1"/>
    </source>
</evidence>
<dbReference type="RefSeq" id="WP_010854747.1">
    <property type="nucleotide sequence ID" value="NZ_AQHR01000070.1"/>
</dbReference>
<name>R7ZS65_9BACT</name>
<protein>
    <recommendedName>
        <fullName evidence="3">Nucleotidyl transferase AbiEii/AbiGii toxin family protein</fullName>
    </recommendedName>
</protein>
<dbReference type="OrthoDB" id="9780929at2"/>
<organism evidence="1 2">
    <name type="scientific">Lunatimonas lonarensis</name>
    <dbReference type="NCBI Taxonomy" id="1232681"/>
    <lineage>
        <taxon>Bacteria</taxon>
        <taxon>Pseudomonadati</taxon>
        <taxon>Bacteroidota</taxon>
        <taxon>Cytophagia</taxon>
        <taxon>Cytophagales</taxon>
        <taxon>Cyclobacteriaceae</taxon>
    </lineage>
</organism>
<dbReference type="Pfam" id="PF08843">
    <property type="entry name" value="AbiEii"/>
    <property type="match status" value="1"/>
</dbReference>
<keyword evidence="2" id="KW-1185">Reference proteome</keyword>
<reference evidence="1 2" key="1">
    <citation type="submission" date="2013-02" db="EMBL/GenBank/DDBJ databases">
        <title>A novel strain isolated from Lonar lake, Maharashtra, India.</title>
        <authorList>
            <person name="Singh A."/>
        </authorList>
    </citation>
    <scope>NUCLEOTIDE SEQUENCE [LARGE SCALE GENOMIC DNA]</scope>
    <source>
        <strain evidence="1 2">AK24</strain>
    </source>
</reference>
<dbReference type="Gene3D" id="3.10.450.620">
    <property type="entry name" value="JHP933, nucleotidyltransferase-like core domain"/>
    <property type="match status" value="1"/>
</dbReference>
<proteinExistence type="predicted"/>
<evidence type="ECO:0000313" key="2">
    <source>
        <dbReference type="Proteomes" id="UP000013909"/>
    </source>
</evidence>
<gene>
    <name evidence="1" type="ORF">ADIS_2611</name>
</gene>
<comment type="caution">
    <text evidence="1">The sequence shown here is derived from an EMBL/GenBank/DDBJ whole genome shotgun (WGS) entry which is preliminary data.</text>
</comment>
<dbReference type="PATRIC" id="fig|1288963.3.peg.2602"/>
<dbReference type="AlphaFoldDB" id="R7ZS65"/>